<evidence type="ECO:0000256" key="2">
    <source>
        <dbReference type="ARBA" id="ARBA00005695"/>
    </source>
</evidence>
<dbReference type="InterPro" id="IPR039424">
    <property type="entry name" value="SBP_5"/>
</dbReference>
<accession>A0A0F8WIL2</accession>
<keyword evidence="4" id="KW-0732">Signal</keyword>
<dbReference type="Gene3D" id="3.10.105.10">
    <property type="entry name" value="Dipeptide-binding Protein, Domain 3"/>
    <property type="match status" value="1"/>
</dbReference>
<dbReference type="InterPro" id="IPR000914">
    <property type="entry name" value="SBP_5_dom"/>
</dbReference>
<dbReference type="Pfam" id="PF00496">
    <property type="entry name" value="SBP_bac_5"/>
    <property type="match status" value="1"/>
</dbReference>
<dbReference type="PANTHER" id="PTHR30290">
    <property type="entry name" value="PERIPLASMIC BINDING COMPONENT OF ABC TRANSPORTER"/>
    <property type="match status" value="1"/>
</dbReference>
<gene>
    <name evidence="6" type="ORF">LCGC14_3064020</name>
</gene>
<dbReference type="GO" id="GO:0015833">
    <property type="term" value="P:peptide transport"/>
    <property type="evidence" value="ECO:0007669"/>
    <property type="project" value="TreeGrafter"/>
</dbReference>
<dbReference type="SUPFAM" id="SSF53850">
    <property type="entry name" value="Periplasmic binding protein-like II"/>
    <property type="match status" value="1"/>
</dbReference>
<dbReference type="EMBL" id="LAZR01064971">
    <property type="protein sequence ID" value="KKK56488.1"/>
    <property type="molecule type" value="Genomic_DNA"/>
</dbReference>
<organism evidence="6">
    <name type="scientific">marine sediment metagenome</name>
    <dbReference type="NCBI Taxonomy" id="412755"/>
    <lineage>
        <taxon>unclassified sequences</taxon>
        <taxon>metagenomes</taxon>
        <taxon>ecological metagenomes</taxon>
    </lineage>
</organism>
<dbReference type="PANTHER" id="PTHR30290:SF10">
    <property type="entry name" value="PERIPLASMIC OLIGOPEPTIDE-BINDING PROTEIN-RELATED"/>
    <property type="match status" value="1"/>
</dbReference>
<protein>
    <recommendedName>
        <fullName evidence="5">Solute-binding protein family 5 domain-containing protein</fullName>
    </recommendedName>
</protein>
<evidence type="ECO:0000256" key="1">
    <source>
        <dbReference type="ARBA" id="ARBA00004196"/>
    </source>
</evidence>
<evidence type="ECO:0000256" key="3">
    <source>
        <dbReference type="ARBA" id="ARBA00022448"/>
    </source>
</evidence>
<evidence type="ECO:0000259" key="5">
    <source>
        <dbReference type="Pfam" id="PF00496"/>
    </source>
</evidence>
<evidence type="ECO:0000256" key="4">
    <source>
        <dbReference type="ARBA" id="ARBA00022729"/>
    </source>
</evidence>
<evidence type="ECO:0000313" key="6">
    <source>
        <dbReference type="EMBL" id="KKK56488.1"/>
    </source>
</evidence>
<name>A0A0F8WIL2_9ZZZZ</name>
<dbReference type="Gene3D" id="3.40.190.10">
    <property type="entry name" value="Periplasmic binding protein-like II"/>
    <property type="match status" value="1"/>
</dbReference>
<dbReference type="CDD" id="cd00995">
    <property type="entry name" value="PBP2_NikA_DppA_OppA_like"/>
    <property type="match status" value="1"/>
</dbReference>
<comment type="caution">
    <text evidence="6">The sequence shown here is derived from an EMBL/GenBank/DDBJ whole genome shotgun (WGS) entry which is preliminary data.</text>
</comment>
<comment type="similarity">
    <text evidence="2">Belongs to the bacterial solute-binding protein 5 family.</text>
</comment>
<dbReference type="GO" id="GO:0030313">
    <property type="term" value="C:cell envelope"/>
    <property type="evidence" value="ECO:0007669"/>
    <property type="project" value="UniProtKB-SubCell"/>
</dbReference>
<dbReference type="AlphaFoldDB" id="A0A0F8WIL2"/>
<feature type="non-terminal residue" evidence="6">
    <location>
        <position position="1"/>
    </location>
</feature>
<sequence length="352" mass="38750">VMWAAARKEHVMESREYTAADFAFNLNRLLVSPSGTGLRTADFIESVTATDKYTVVVETKKFYPEWWWSIGGEFGQHIPPEVVEAGAGDYDNLIGTGPFILTERVPGSHMLYTANPDYWDTTTINGVEYQIPFVDEIIMPLIGEGATAIAALRTATVDIHMRVFPPDFEHLAQSSPELLTARGQGGFGNAISLGVDQPPLNDKEVRRALMIGTNIDAIFKANLLMGETYAFPIAPGVPGHVPLEELPAETRLLFDYNPVLARQMLADAGYPDGFTLEMHSSVRPDWLGIAEMVAGMWKEDLNIDVEIKTYEKVAFRALMTAKELLPSASVPAYPGLAFTSLGQAYYPGGWQN</sequence>
<dbReference type="GO" id="GO:1904680">
    <property type="term" value="F:peptide transmembrane transporter activity"/>
    <property type="evidence" value="ECO:0007669"/>
    <property type="project" value="TreeGrafter"/>
</dbReference>
<feature type="non-terminal residue" evidence="6">
    <location>
        <position position="352"/>
    </location>
</feature>
<reference evidence="6" key="1">
    <citation type="journal article" date="2015" name="Nature">
        <title>Complex archaea that bridge the gap between prokaryotes and eukaryotes.</title>
        <authorList>
            <person name="Spang A."/>
            <person name="Saw J.H."/>
            <person name="Jorgensen S.L."/>
            <person name="Zaremba-Niedzwiedzka K."/>
            <person name="Martijn J."/>
            <person name="Lind A.E."/>
            <person name="van Eijk R."/>
            <person name="Schleper C."/>
            <person name="Guy L."/>
            <person name="Ettema T.J."/>
        </authorList>
    </citation>
    <scope>NUCLEOTIDE SEQUENCE</scope>
</reference>
<feature type="domain" description="Solute-binding protein family 5" evidence="5">
    <location>
        <begin position="16"/>
        <end position="322"/>
    </location>
</feature>
<comment type="subcellular location">
    <subcellularLocation>
        <location evidence="1">Cell envelope</location>
    </subcellularLocation>
</comment>
<keyword evidence="3" id="KW-0813">Transport</keyword>
<proteinExistence type="inferred from homology"/>